<evidence type="ECO:0000256" key="2">
    <source>
        <dbReference type="PROSITE-ProRule" id="PRU01248"/>
    </source>
</evidence>
<dbReference type="GO" id="GO:0006310">
    <property type="term" value="P:DNA recombination"/>
    <property type="evidence" value="ECO:0007669"/>
    <property type="project" value="UniProtKB-KW"/>
</dbReference>
<evidence type="ECO:0000313" key="4">
    <source>
        <dbReference type="EMBL" id="NMP24585.1"/>
    </source>
</evidence>
<dbReference type="InterPro" id="IPR013762">
    <property type="entry name" value="Integrase-like_cat_sf"/>
</dbReference>
<comment type="caution">
    <text evidence="4">The sequence shown here is derived from an EMBL/GenBank/DDBJ whole genome shotgun (WGS) entry which is preliminary data.</text>
</comment>
<keyword evidence="2" id="KW-0238">DNA-binding</keyword>
<keyword evidence="1" id="KW-0233">DNA recombination</keyword>
<dbReference type="PROSITE" id="PS51900">
    <property type="entry name" value="CB"/>
    <property type="match status" value="1"/>
</dbReference>
<dbReference type="Proteomes" id="UP000533476">
    <property type="component" value="Unassembled WGS sequence"/>
</dbReference>
<feature type="domain" description="Core-binding (CB)" evidence="3">
    <location>
        <begin position="203"/>
        <end position="288"/>
    </location>
</feature>
<dbReference type="GO" id="GO:0015074">
    <property type="term" value="P:DNA integration"/>
    <property type="evidence" value="ECO:0007669"/>
    <property type="project" value="InterPro"/>
</dbReference>
<keyword evidence="5" id="KW-1185">Reference proteome</keyword>
<name>A0A7Y0L8S0_9FIRM</name>
<dbReference type="RefSeq" id="WP_169102794.1">
    <property type="nucleotide sequence ID" value="NZ_JABBVZ010000125.1"/>
</dbReference>
<evidence type="ECO:0000259" key="3">
    <source>
        <dbReference type="PROSITE" id="PS51900"/>
    </source>
</evidence>
<organism evidence="4 5">
    <name type="scientific">Sulfobacillus harzensis</name>
    <dbReference type="NCBI Taxonomy" id="2729629"/>
    <lineage>
        <taxon>Bacteria</taxon>
        <taxon>Bacillati</taxon>
        <taxon>Bacillota</taxon>
        <taxon>Clostridia</taxon>
        <taxon>Eubacteriales</taxon>
        <taxon>Clostridiales Family XVII. Incertae Sedis</taxon>
        <taxon>Sulfobacillus</taxon>
    </lineage>
</organism>
<dbReference type="Gene3D" id="1.10.443.10">
    <property type="entry name" value="Intergrase catalytic core"/>
    <property type="match status" value="1"/>
</dbReference>
<reference evidence="4 5" key="1">
    <citation type="submission" date="2020-04" db="EMBL/GenBank/DDBJ databases">
        <authorList>
            <person name="Zhang R."/>
            <person name="Schippers A."/>
        </authorList>
    </citation>
    <scope>NUCLEOTIDE SEQUENCE [LARGE SCALE GENOMIC DNA]</scope>
    <source>
        <strain evidence="4 5">DSM 109850</strain>
    </source>
</reference>
<protein>
    <submittedName>
        <fullName evidence="4">Site-specific integrase</fullName>
    </submittedName>
</protein>
<dbReference type="SUPFAM" id="SSF56349">
    <property type="entry name" value="DNA breaking-rejoining enzymes"/>
    <property type="match status" value="1"/>
</dbReference>
<sequence>MSWQWVDVEDYLRFLHDELHVSNQALYAHRRLVAELWQRFPTPGDWLQVPPEQRPVIQYGLVGEFRYIVYWAWATKFCVSDGPEVEERRKDMLAYFHARPKGSMVKIAIALGLLEEPDVAYLCGDRDWIANPVARHVFLVGKPMRQFSETDIAWAPKIRPGDKRYGVHTLRDLRFRFGYTTTAGKVTKRTSFDECTDHPRWGTVAGDYRDHLVRSMARDYYVRKAGNAIQHFFRWLDAHGHPDAAALDRIDFLALFDYLGHRDDGTEFSAKYLESRLSYIKGFFEWGEGVHPFFPRDFARRWPQDSYARVHSESMVEASTGDGLAFDDPDFPEIMTHAIYHYRPANDKEALCRAFWLIIASCPIRESLLLNLQAENAMLPLPNVPQAFGIYTPYEGLEKARHRHGHFPILDRMGIEAVQFLQKRAHDQQFRPLWNERAEASYVHLFQRSEKPWRLNEVATNRFFDQVAASIGHPDKKGKAHAYRHYLITHIALKTGDMDLARLAAGHHNLAMTQRYVRSNLSRHALLFAMIRRYEEGTLAGRFIWRLFELMASDDTEPTALIQALASDEVTLEEFLSRFGVPSPTGVGRCMVEGACEFEARCLSCHHFLMGKGDAPNAMRTLARLVDHMAAMIRGSRDFSYDNPKAQGLATQSVLLTEMIRHLGYSENQITVAIQTHLGVGGGA</sequence>
<proteinExistence type="predicted"/>
<accession>A0A7Y0L8S0</accession>
<dbReference type="AlphaFoldDB" id="A0A7Y0L8S0"/>
<dbReference type="InterPro" id="IPR044068">
    <property type="entry name" value="CB"/>
</dbReference>
<dbReference type="InterPro" id="IPR011010">
    <property type="entry name" value="DNA_brk_join_enz"/>
</dbReference>
<evidence type="ECO:0000313" key="5">
    <source>
        <dbReference type="Proteomes" id="UP000533476"/>
    </source>
</evidence>
<dbReference type="GO" id="GO:0003677">
    <property type="term" value="F:DNA binding"/>
    <property type="evidence" value="ECO:0007669"/>
    <property type="project" value="UniProtKB-UniRule"/>
</dbReference>
<evidence type="ECO:0000256" key="1">
    <source>
        <dbReference type="ARBA" id="ARBA00023172"/>
    </source>
</evidence>
<dbReference type="EMBL" id="JABBVZ010000125">
    <property type="protein sequence ID" value="NMP24585.1"/>
    <property type="molecule type" value="Genomic_DNA"/>
</dbReference>
<gene>
    <name evidence="4" type="ORF">HIJ39_19925</name>
</gene>